<dbReference type="Pfam" id="PF01739">
    <property type="entry name" value="CheR"/>
    <property type="match status" value="1"/>
</dbReference>
<dbReference type="GeneID" id="92809011"/>
<evidence type="ECO:0000256" key="2">
    <source>
        <dbReference type="ARBA" id="ARBA00022603"/>
    </source>
</evidence>
<feature type="binding site" evidence="6">
    <location>
        <begin position="213"/>
        <end position="214"/>
    </location>
    <ligand>
        <name>S-adenosyl-L-methionine</name>
        <dbReference type="ChEBI" id="CHEBI:59789"/>
    </ligand>
</feature>
<dbReference type="SUPFAM" id="SSF53335">
    <property type="entry name" value="S-adenosyl-L-methionine-dependent methyltransferases"/>
    <property type="match status" value="1"/>
</dbReference>
<evidence type="ECO:0000313" key="9">
    <source>
        <dbReference type="EMBL" id="MEL3919392.1"/>
    </source>
</evidence>
<dbReference type="Gene3D" id="1.10.155.10">
    <property type="entry name" value="Chemotaxis receptor methyltransferase CheR, N-terminal domain"/>
    <property type="match status" value="1"/>
</dbReference>
<evidence type="ECO:0000256" key="4">
    <source>
        <dbReference type="ARBA" id="ARBA00022691"/>
    </source>
</evidence>
<feature type="binding site" evidence="6">
    <location>
        <position position="75"/>
    </location>
    <ligand>
        <name>S-adenosyl-L-methionine</name>
        <dbReference type="ChEBI" id="CHEBI:59789"/>
    </ligand>
</feature>
<dbReference type="Gene3D" id="3.40.50.150">
    <property type="entry name" value="Vaccinia Virus protein VP39"/>
    <property type="match status" value="1"/>
</dbReference>
<dbReference type="InterPro" id="IPR050903">
    <property type="entry name" value="Bact_Chemotaxis_MeTrfase"/>
</dbReference>
<evidence type="ECO:0000313" key="11">
    <source>
        <dbReference type="Proteomes" id="UP001491613"/>
    </source>
</evidence>
<dbReference type="CDD" id="cd02440">
    <property type="entry name" value="AdoMet_MTases"/>
    <property type="match status" value="1"/>
</dbReference>
<dbReference type="OrthoDB" id="9816309at2"/>
<dbReference type="EMBL" id="JAZDDP010000003">
    <property type="protein sequence ID" value="MEL3919392.1"/>
    <property type="molecule type" value="Genomic_DNA"/>
</dbReference>
<dbReference type="SMART" id="SM00138">
    <property type="entry name" value="MeTrc"/>
    <property type="match status" value="1"/>
</dbReference>
<dbReference type="PANTHER" id="PTHR24422:SF26">
    <property type="entry name" value="CHEMOTAXIS PROTEIN METHYLTRANSFERASE"/>
    <property type="match status" value="1"/>
</dbReference>
<name>A0A175VK53_AEREN</name>
<dbReference type="InterPro" id="IPR000780">
    <property type="entry name" value="CheR_MeTrfase"/>
</dbReference>
<dbReference type="InterPro" id="IPR022641">
    <property type="entry name" value="CheR_N"/>
</dbReference>
<evidence type="ECO:0000259" key="7">
    <source>
        <dbReference type="PROSITE" id="PS50123"/>
    </source>
</evidence>
<keyword evidence="4 5" id="KW-0949">S-adenosyl-L-methionine</keyword>
<dbReference type="Proteomes" id="UP000078435">
    <property type="component" value="Unassembled WGS sequence"/>
</dbReference>
<feature type="binding site" evidence="6">
    <location>
        <position position="81"/>
    </location>
    <ligand>
        <name>S-adenosyl-L-methionine</name>
        <dbReference type="ChEBI" id="CHEBI:59789"/>
    </ligand>
</feature>
<feature type="binding site" evidence="6">
    <location>
        <position position="77"/>
    </location>
    <ligand>
        <name>S-adenosyl-L-methionine</name>
        <dbReference type="ChEBI" id="CHEBI:59789"/>
    </ligand>
</feature>
<accession>A0A175VK53</accession>
<dbReference type="PANTHER" id="PTHR24422">
    <property type="entry name" value="CHEMOTAXIS PROTEIN METHYLTRANSFERASE"/>
    <property type="match status" value="1"/>
</dbReference>
<dbReference type="PROSITE" id="PS50123">
    <property type="entry name" value="CHER"/>
    <property type="match status" value="1"/>
</dbReference>
<dbReference type="InterPro" id="IPR036804">
    <property type="entry name" value="CheR_N_sf"/>
</dbReference>
<protein>
    <recommendedName>
        <fullName evidence="5">Chemotaxis protein methyltransferase</fullName>
        <ecNumber evidence="5">2.1.1.80</ecNumber>
    </recommendedName>
</protein>
<feature type="binding site" evidence="6">
    <location>
        <begin position="196"/>
        <end position="197"/>
    </location>
    <ligand>
        <name>S-adenosyl-L-methionine</name>
        <dbReference type="ChEBI" id="CHEBI:59789"/>
    </ligand>
</feature>
<evidence type="ECO:0000256" key="1">
    <source>
        <dbReference type="ARBA" id="ARBA00001541"/>
    </source>
</evidence>
<evidence type="ECO:0000256" key="5">
    <source>
        <dbReference type="PIRNR" id="PIRNR000410"/>
    </source>
</evidence>
<evidence type="ECO:0000313" key="10">
    <source>
        <dbReference type="Proteomes" id="UP000078435"/>
    </source>
</evidence>
<gene>
    <name evidence="8" type="ORF">LCR_13170</name>
    <name evidence="9" type="ORF">V1482_08205</name>
</gene>
<comment type="caution">
    <text evidence="8">The sequence shown here is derived from an EMBL/GenBank/DDBJ whole genome shotgun (WGS) entry which is preliminary data.</text>
</comment>
<dbReference type="PIRSF" id="PIRSF000410">
    <property type="entry name" value="CheR"/>
    <property type="match status" value="1"/>
</dbReference>
<evidence type="ECO:0000256" key="3">
    <source>
        <dbReference type="ARBA" id="ARBA00022679"/>
    </source>
</evidence>
<dbReference type="STRING" id="29489.VL01_07530"/>
<organism evidence="8 10">
    <name type="scientific">Aeromonas enteropelogenes</name>
    <name type="common">Aeromonas trota</name>
    <dbReference type="NCBI Taxonomy" id="29489"/>
    <lineage>
        <taxon>Bacteria</taxon>
        <taxon>Pseudomonadati</taxon>
        <taxon>Pseudomonadota</taxon>
        <taxon>Gammaproteobacteria</taxon>
        <taxon>Aeromonadales</taxon>
        <taxon>Aeromonadaceae</taxon>
        <taxon>Aeromonas</taxon>
    </lineage>
</organism>
<keyword evidence="2 5" id="KW-0489">Methyltransferase</keyword>
<reference evidence="8 10" key="1">
    <citation type="submission" date="2016-02" db="EMBL/GenBank/DDBJ databases">
        <title>Draft genome sequence of Aeromonas trota strain 1999lcr isolated from cerebrospinal fluid (CSF).</title>
        <authorList>
            <person name="Dallagassa C.B."/>
            <person name="Prediger K.C."/>
            <person name="Weiss V.A."/>
            <person name="Assis F.E."/>
            <person name="Baura V."/>
            <person name="Cruz L.M."/>
            <person name="Souza E.M."/>
            <person name="Pedrosa F.O."/>
            <person name="Fadel-Picheth C.M."/>
        </authorList>
    </citation>
    <scope>NUCLEOTIDE SEQUENCE [LARGE SCALE GENOMIC DNA]</scope>
    <source>
        <strain evidence="8 10">1999lcr</strain>
    </source>
</reference>
<dbReference type="InterPro" id="IPR022642">
    <property type="entry name" value="CheR_C"/>
</dbReference>
<proteinExistence type="predicted"/>
<comment type="function">
    <text evidence="5">Methylation of the membrane-bound methyl-accepting chemotaxis proteins (MCP) to form gamma-glutamyl methyl ester residues in MCP.</text>
</comment>
<feature type="binding site" evidence="6">
    <location>
        <position position="115"/>
    </location>
    <ligand>
        <name>S-adenosyl-L-methionine</name>
        <dbReference type="ChEBI" id="CHEBI:59789"/>
    </ligand>
</feature>
<dbReference type="AlphaFoldDB" id="A0A175VK53"/>
<reference evidence="9 11" key="2">
    <citation type="submission" date="2024-01" db="EMBL/GenBank/DDBJ databases">
        <title>Horizontal gene transfer in Aeromonas trota.</title>
        <authorList>
            <person name="Otero Olarra J.E."/>
            <person name="Perez Valdespino A."/>
        </authorList>
    </citation>
    <scope>NUCLEOTIDE SEQUENCE [LARGE SCALE GENOMIC DNA]</scope>
    <source>
        <strain evidence="9 11">9.1</strain>
    </source>
</reference>
<dbReference type="SUPFAM" id="SSF47757">
    <property type="entry name" value="Chemotaxis receptor methyltransferase CheR, N-terminal domain"/>
    <property type="match status" value="1"/>
</dbReference>
<evidence type="ECO:0000256" key="6">
    <source>
        <dbReference type="PIRSR" id="PIRSR000410-1"/>
    </source>
</evidence>
<evidence type="ECO:0000313" key="8">
    <source>
        <dbReference type="EMBL" id="KXU81021.1"/>
    </source>
</evidence>
<dbReference type="InterPro" id="IPR029063">
    <property type="entry name" value="SAM-dependent_MTases_sf"/>
</dbReference>
<dbReference type="Pfam" id="PF03705">
    <property type="entry name" value="CheR_N"/>
    <property type="match status" value="1"/>
</dbReference>
<feature type="domain" description="CheR-type methyltransferase" evidence="7">
    <location>
        <begin position="1"/>
        <end position="267"/>
    </location>
</feature>
<keyword evidence="3 5" id="KW-0808">Transferase</keyword>
<dbReference type="EMBL" id="JMGO02000003">
    <property type="protein sequence ID" value="KXU81021.1"/>
    <property type="molecule type" value="Genomic_DNA"/>
</dbReference>
<dbReference type="GO" id="GO:0032259">
    <property type="term" value="P:methylation"/>
    <property type="evidence" value="ECO:0007669"/>
    <property type="project" value="UniProtKB-KW"/>
</dbReference>
<dbReference type="RefSeq" id="WP_026455742.1">
    <property type="nucleotide sequence ID" value="NZ_CDDE01000024.1"/>
</dbReference>
<dbReference type="InterPro" id="IPR026024">
    <property type="entry name" value="Chemotaxis_MeTrfase_CheR"/>
</dbReference>
<sequence>MYQTQLHDDEFGQFQRWLHQAAGIDLSPAKKALVASRLSKRLHHYELDSYGDYFRLIMSDHHQELQLALDLLTTNETYFFRESKHFDFLCNTVLPLVPKERTLRIWSAASSSGEEPYSLAMTLAEKHGGFNWEIMASDISSRMLEQARLGRYPIERAHNIPMSYLMKYCLKGIGQQEGSFIIDRKLQERVRFLHINLIQELPDIGMFDVIFIRNVMIYFNKETKAEVVQRLVPRLRTGGYLLVSHAESLNGLPHGLHLVSPSIYQKR</sequence>
<dbReference type="Proteomes" id="UP001491613">
    <property type="component" value="Unassembled WGS sequence"/>
</dbReference>
<dbReference type="PRINTS" id="PR00996">
    <property type="entry name" value="CHERMTFRASE"/>
</dbReference>
<dbReference type="EC" id="2.1.1.80" evidence="5"/>
<comment type="catalytic activity">
    <reaction evidence="1 5">
        <text>L-glutamyl-[protein] + S-adenosyl-L-methionine = [protein]-L-glutamate 5-O-methyl ester + S-adenosyl-L-homocysteine</text>
        <dbReference type="Rhea" id="RHEA:24452"/>
        <dbReference type="Rhea" id="RHEA-COMP:10208"/>
        <dbReference type="Rhea" id="RHEA-COMP:10311"/>
        <dbReference type="ChEBI" id="CHEBI:29973"/>
        <dbReference type="ChEBI" id="CHEBI:57856"/>
        <dbReference type="ChEBI" id="CHEBI:59789"/>
        <dbReference type="ChEBI" id="CHEBI:82795"/>
        <dbReference type="EC" id="2.1.1.80"/>
    </reaction>
</comment>
<feature type="binding site" evidence="6">
    <location>
        <position position="138"/>
    </location>
    <ligand>
        <name>S-adenosyl-L-methionine</name>
        <dbReference type="ChEBI" id="CHEBI:59789"/>
    </ligand>
</feature>
<dbReference type="GO" id="GO:0008983">
    <property type="term" value="F:protein-glutamate O-methyltransferase activity"/>
    <property type="evidence" value="ECO:0007669"/>
    <property type="project" value="UniProtKB-EC"/>
</dbReference>
<keyword evidence="11" id="KW-1185">Reference proteome</keyword>